<evidence type="ECO:0000256" key="3">
    <source>
        <dbReference type="ARBA" id="ARBA00022832"/>
    </source>
</evidence>
<dbReference type="PANTHER" id="PTHR43272:SF32">
    <property type="entry name" value="AMP-DEPENDENT SYNTHETASE_LIGASE DOMAIN-CONTAINING PROTEIN"/>
    <property type="match status" value="1"/>
</dbReference>
<organism evidence="7 8">
    <name type="scientific">Tsukamurella soli</name>
    <dbReference type="NCBI Taxonomy" id="644556"/>
    <lineage>
        <taxon>Bacteria</taxon>
        <taxon>Bacillati</taxon>
        <taxon>Actinomycetota</taxon>
        <taxon>Actinomycetes</taxon>
        <taxon>Mycobacteriales</taxon>
        <taxon>Tsukamurellaceae</taxon>
        <taxon>Tsukamurella</taxon>
    </lineage>
</organism>
<keyword evidence="8" id="KW-1185">Reference proteome</keyword>
<evidence type="ECO:0000256" key="4">
    <source>
        <dbReference type="ARBA" id="ARBA00023098"/>
    </source>
</evidence>
<sequence>MREIAVPAKFTIPENASTVDVLFDLAASDPHSVRIKRLVGQTWRPVTTRQFTDDVLGVAKGLVAQGVKTGDRVALMSSTRYEWPVIDYAVWAIGAVTVPVYETSSAGQLDWILQDSDAVLLIIEGDKQAKEVDALDGRLSAVARVLRIEPGAHDKGAVDVLTTEGGDVTEDEVHARRAGVRSTDVATLIYTSGTTGRPKGCELTHLNLLAEVDAILESSIGDVVRKPGNSALFFLPMAHVLARAVSIACFKGGTVVGHFNDTRNLVPQFAVFQPGIVLSVPRVFEKVYAGVEKSANDGGKGKIFAIAAQTAIDYSIALENGGSPSLLLKAKHAVFDRLVYSKLEAALGGRCTVAISGGAPLGARLGHFFRGAGLTILEGYGLTESTAAICVNQPDQQKVGSVGRPLPGQAVRIADDGELLLKGSVVFRGYWHNDEATAAALEDGWFHTGDLGAIDADGFVSITGRKKELIVTAGGKNVSPAPLEDALRANRLVSQAMVVGDQQPFIAALVTIDPEVFPAWKAEHGKAESATVADLRDDPDLLAEINGAVAAANSTVSHAEAIKKVRILPADFTEETGEMTPTMKVKRNIVADKYADDIAALYAK</sequence>
<proteinExistence type="inferred from homology"/>
<name>A0ABP8JC73_9ACTN</name>
<dbReference type="Proteomes" id="UP001500635">
    <property type="component" value="Unassembled WGS sequence"/>
</dbReference>
<reference evidence="8" key="1">
    <citation type="journal article" date="2019" name="Int. J. Syst. Evol. Microbiol.">
        <title>The Global Catalogue of Microorganisms (GCM) 10K type strain sequencing project: providing services to taxonomists for standard genome sequencing and annotation.</title>
        <authorList>
            <consortium name="The Broad Institute Genomics Platform"/>
            <consortium name="The Broad Institute Genome Sequencing Center for Infectious Disease"/>
            <person name="Wu L."/>
            <person name="Ma J."/>
        </authorList>
    </citation>
    <scope>NUCLEOTIDE SEQUENCE [LARGE SCALE GENOMIC DNA]</scope>
    <source>
        <strain evidence="8">JCM 17688</strain>
    </source>
</reference>
<evidence type="ECO:0000256" key="2">
    <source>
        <dbReference type="ARBA" id="ARBA00022598"/>
    </source>
</evidence>
<evidence type="ECO:0000313" key="7">
    <source>
        <dbReference type="EMBL" id="GAA4388466.1"/>
    </source>
</evidence>
<dbReference type="SUPFAM" id="SSF56801">
    <property type="entry name" value="Acetyl-CoA synthetase-like"/>
    <property type="match status" value="1"/>
</dbReference>
<accession>A0ABP8JC73</accession>
<dbReference type="Gene3D" id="3.40.50.12780">
    <property type="entry name" value="N-terminal domain of ligase-like"/>
    <property type="match status" value="1"/>
</dbReference>
<dbReference type="Pfam" id="PF23562">
    <property type="entry name" value="AMP-binding_C_3"/>
    <property type="match status" value="1"/>
</dbReference>
<dbReference type="GO" id="GO:0016874">
    <property type="term" value="F:ligase activity"/>
    <property type="evidence" value="ECO:0007669"/>
    <property type="project" value="UniProtKB-KW"/>
</dbReference>
<dbReference type="EMBL" id="BAABFR010000015">
    <property type="protein sequence ID" value="GAA4388466.1"/>
    <property type="molecule type" value="Genomic_DNA"/>
</dbReference>
<dbReference type="RefSeq" id="WP_344992903.1">
    <property type="nucleotide sequence ID" value="NZ_BAABFR010000015.1"/>
</dbReference>
<feature type="domain" description="AMP-dependent synthetase/ligase" evidence="6">
    <location>
        <begin position="40"/>
        <end position="431"/>
    </location>
</feature>
<protein>
    <recommendedName>
        <fullName evidence="5">Acyl-CoA synthetase</fullName>
    </recommendedName>
</protein>
<keyword evidence="3" id="KW-0276">Fatty acid metabolism</keyword>
<dbReference type="Pfam" id="PF00501">
    <property type="entry name" value="AMP-binding"/>
    <property type="match status" value="1"/>
</dbReference>
<dbReference type="InterPro" id="IPR020845">
    <property type="entry name" value="AMP-binding_CS"/>
</dbReference>
<evidence type="ECO:0000259" key="6">
    <source>
        <dbReference type="Pfam" id="PF00501"/>
    </source>
</evidence>
<evidence type="ECO:0000256" key="1">
    <source>
        <dbReference type="ARBA" id="ARBA00006432"/>
    </source>
</evidence>
<dbReference type="PROSITE" id="PS00455">
    <property type="entry name" value="AMP_BINDING"/>
    <property type="match status" value="1"/>
</dbReference>
<dbReference type="PANTHER" id="PTHR43272">
    <property type="entry name" value="LONG-CHAIN-FATTY-ACID--COA LIGASE"/>
    <property type="match status" value="1"/>
</dbReference>
<dbReference type="CDD" id="cd05907">
    <property type="entry name" value="VL_LC_FACS_like"/>
    <property type="match status" value="1"/>
</dbReference>
<evidence type="ECO:0000256" key="5">
    <source>
        <dbReference type="ARBA" id="ARBA00032875"/>
    </source>
</evidence>
<gene>
    <name evidence="7" type="ORF">GCM10023147_14090</name>
</gene>
<dbReference type="InterPro" id="IPR000873">
    <property type="entry name" value="AMP-dep_synth/lig_dom"/>
</dbReference>
<keyword evidence="2 7" id="KW-0436">Ligase</keyword>
<comment type="similarity">
    <text evidence="1">Belongs to the ATP-dependent AMP-binding enzyme family.</text>
</comment>
<dbReference type="InterPro" id="IPR042099">
    <property type="entry name" value="ANL_N_sf"/>
</dbReference>
<keyword evidence="4" id="KW-0443">Lipid metabolism</keyword>
<comment type="caution">
    <text evidence="7">The sequence shown here is derived from an EMBL/GenBank/DDBJ whole genome shotgun (WGS) entry which is preliminary data.</text>
</comment>
<evidence type="ECO:0000313" key="8">
    <source>
        <dbReference type="Proteomes" id="UP001500635"/>
    </source>
</evidence>